<dbReference type="AlphaFoldDB" id="A0A1E3W0G8"/>
<protein>
    <recommendedName>
        <fullName evidence="3">DUF4258 domain-containing protein</fullName>
    </recommendedName>
</protein>
<dbReference type="EMBL" id="LPWG01000011">
    <property type="protein sequence ID" value="ODR99315.1"/>
    <property type="molecule type" value="Genomic_DNA"/>
</dbReference>
<name>A0A1E3W0G8_9HYPH</name>
<organism evidence="1 2">
    <name type="scientific">Methyloceanibacter methanicus</name>
    <dbReference type="NCBI Taxonomy" id="1774968"/>
    <lineage>
        <taxon>Bacteria</taxon>
        <taxon>Pseudomonadati</taxon>
        <taxon>Pseudomonadota</taxon>
        <taxon>Alphaproteobacteria</taxon>
        <taxon>Hyphomicrobiales</taxon>
        <taxon>Hyphomicrobiaceae</taxon>
        <taxon>Methyloceanibacter</taxon>
    </lineage>
</organism>
<proteinExistence type="predicted"/>
<sequence>METAMRLSKHSDLRMNQRAIGRAMIDLALNQGRCEQDKYVLDRREVDRRLEEINRERGLLLKVRDKGGLVVVAEGNTVITAYKRS</sequence>
<evidence type="ECO:0000313" key="1">
    <source>
        <dbReference type="EMBL" id="ODR99315.1"/>
    </source>
</evidence>
<evidence type="ECO:0000313" key="2">
    <source>
        <dbReference type="Proteomes" id="UP000094501"/>
    </source>
</evidence>
<evidence type="ECO:0008006" key="3">
    <source>
        <dbReference type="Google" id="ProtNLM"/>
    </source>
</evidence>
<comment type="caution">
    <text evidence="1">The sequence shown here is derived from an EMBL/GenBank/DDBJ whole genome shotgun (WGS) entry which is preliminary data.</text>
</comment>
<dbReference type="Proteomes" id="UP000094501">
    <property type="component" value="Unassembled WGS sequence"/>
</dbReference>
<gene>
    <name evidence="1" type="ORF">AUC68_04825</name>
</gene>
<accession>A0A1E3W0G8</accession>
<reference evidence="1 2" key="1">
    <citation type="journal article" date="2016" name="Environ. Microbiol.">
        <title>New Methyloceanibacter diversity from North Sea sediments includes methanotroph containing solely the soluble methane monooxygenase.</title>
        <authorList>
            <person name="Vekeman B."/>
            <person name="Kerckhof F.M."/>
            <person name="Cremers G."/>
            <person name="de Vos P."/>
            <person name="Vandamme P."/>
            <person name="Boon N."/>
            <person name="Op den Camp H.J."/>
            <person name="Heylen K."/>
        </authorList>
    </citation>
    <scope>NUCLEOTIDE SEQUENCE [LARGE SCALE GENOMIC DNA]</scope>
    <source>
        <strain evidence="1 2">R-67174</strain>
    </source>
</reference>
<keyword evidence="2" id="KW-1185">Reference proteome</keyword>